<keyword evidence="1" id="KW-0813">Transport</keyword>
<dbReference type="SUPFAM" id="SSF52540">
    <property type="entry name" value="P-loop containing nucleoside triphosphate hydrolases"/>
    <property type="match status" value="1"/>
</dbReference>
<evidence type="ECO:0000256" key="2">
    <source>
        <dbReference type="ARBA" id="ARBA00022741"/>
    </source>
</evidence>
<dbReference type="InterPro" id="IPR015854">
    <property type="entry name" value="ABC_transpr_LolD-like"/>
</dbReference>
<dbReference type="EMBL" id="BAABWH010000007">
    <property type="protein sequence ID" value="GAA6146353.1"/>
    <property type="molecule type" value="Genomic_DNA"/>
</dbReference>
<gene>
    <name evidence="5" type="ORF">NBRC116585_24710</name>
</gene>
<evidence type="ECO:0000313" key="6">
    <source>
        <dbReference type="Proteomes" id="UP001481413"/>
    </source>
</evidence>
<dbReference type="InterPro" id="IPR017911">
    <property type="entry name" value="MacB-like_ATP-bd"/>
</dbReference>
<dbReference type="Pfam" id="PF00005">
    <property type="entry name" value="ABC_tran"/>
    <property type="match status" value="1"/>
</dbReference>
<keyword evidence="2" id="KW-0547">Nucleotide-binding</keyword>
<sequence>MSISLNDLIFSYDQTAPLLNIPSWEIEQGEKVFLKGASGSGKSTLLQLLAGLLSPQSGHINVFGTQLDALSQRQRDRFRAENIGYIFQQFNLIPYLSAFDNVLLSGEFGKSNKQENQSRARELLTQLQLPESTWQQQGRILSIGQQQRVAIARALLSSPKLLIADEPTSALDEDNRDAFMRTLMELADTQNSTLIFVSHDARLADYFDRRDNLSDLCQSQSRLNEERHNVL</sequence>
<name>A0ABQ0A1S3_9GAMM</name>
<reference evidence="5 6" key="1">
    <citation type="submission" date="2024-04" db="EMBL/GenBank/DDBJ databases">
        <title>Draft genome sequence of Thalassolituus maritimus NBRC 116585.</title>
        <authorList>
            <person name="Miyakawa T."/>
            <person name="Kusuya Y."/>
            <person name="Miura T."/>
        </authorList>
    </citation>
    <scope>NUCLEOTIDE SEQUENCE [LARGE SCALE GENOMIC DNA]</scope>
    <source>
        <strain evidence="5 6">5NW40-0001</strain>
    </source>
</reference>
<organism evidence="5 6">
    <name type="scientific">Thalassolituus maritimus</name>
    <dbReference type="NCBI Taxonomy" id="484498"/>
    <lineage>
        <taxon>Bacteria</taxon>
        <taxon>Pseudomonadati</taxon>
        <taxon>Pseudomonadota</taxon>
        <taxon>Gammaproteobacteria</taxon>
        <taxon>Oceanospirillales</taxon>
        <taxon>Oceanospirillaceae</taxon>
        <taxon>Thalassolituus</taxon>
    </lineage>
</organism>
<proteinExistence type="predicted"/>
<evidence type="ECO:0000259" key="4">
    <source>
        <dbReference type="PROSITE" id="PS50893"/>
    </source>
</evidence>
<evidence type="ECO:0000313" key="5">
    <source>
        <dbReference type="EMBL" id="GAA6146353.1"/>
    </source>
</evidence>
<dbReference type="SMART" id="SM00382">
    <property type="entry name" value="AAA"/>
    <property type="match status" value="1"/>
</dbReference>
<dbReference type="GO" id="GO:0005524">
    <property type="term" value="F:ATP binding"/>
    <property type="evidence" value="ECO:0007669"/>
    <property type="project" value="UniProtKB-KW"/>
</dbReference>
<dbReference type="RefSeq" id="WP_353295574.1">
    <property type="nucleotide sequence ID" value="NZ_BAABWH010000007.1"/>
</dbReference>
<dbReference type="PANTHER" id="PTHR24220">
    <property type="entry name" value="IMPORT ATP-BINDING PROTEIN"/>
    <property type="match status" value="1"/>
</dbReference>
<dbReference type="Gene3D" id="3.40.50.300">
    <property type="entry name" value="P-loop containing nucleotide triphosphate hydrolases"/>
    <property type="match status" value="1"/>
</dbReference>
<dbReference type="PANTHER" id="PTHR24220:SF611">
    <property type="entry name" value="ATP-BINDING COMPONENT OF ABC TRANSPORTER-RELATED"/>
    <property type="match status" value="1"/>
</dbReference>
<dbReference type="InterPro" id="IPR003439">
    <property type="entry name" value="ABC_transporter-like_ATP-bd"/>
</dbReference>
<comment type="caution">
    <text evidence="5">The sequence shown here is derived from an EMBL/GenBank/DDBJ whole genome shotgun (WGS) entry which is preliminary data.</text>
</comment>
<keyword evidence="6" id="KW-1185">Reference proteome</keyword>
<feature type="domain" description="ABC transporter" evidence="4">
    <location>
        <begin position="3"/>
        <end position="231"/>
    </location>
</feature>
<dbReference type="Proteomes" id="UP001481413">
    <property type="component" value="Unassembled WGS sequence"/>
</dbReference>
<evidence type="ECO:0000256" key="3">
    <source>
        <dbReference type="ARBA" id="ARBA00022840"/>
    </source>
</evidence>
<dbReference type="InterPro" id="IPR027417">
    <property type="entry name" value="P-loop_NTPase"/>
</dbReference>
<accession>A0ABQ0A1S3</accession>
<keyword evidence="3 5" id="KW-0067">ATP-binding</keyword>
<dbReference type="PROSITE" id="PS50893">
    <property type="entry name" value="ABC_TRANSPORTER_2"/>
    <property type="match status" value="1"/>
</dbReference>
<dbReference type="CDD" id="cd03255">
    <property type="entry name" value="ABC_MJ0796_LolCDE_FtsE"/>
    <property type="match status" value="1"/>
</dbReference>
<evidence type="ECO:0000256" key="1">
    <source>
        <dbReference type="ARBA" id="ARBA00022448"/>
    </source>
</evidence>
<dbReference type="InterPro" id="IPR003593">
    <property type="entry name" value="AAA+_ATPase"/>
</dbReference>
<protein>
    <submittedName>
        <fullName evidence="5">ABC transporter ATP-binding protein</fullName>
    </submittedName>
</protein>